<gene>
    <name evidence="3" type="ORF">BDW02DRAFT_509709</name>
</gene>
<dbReference type="PANTHER" id="PTHR35394:SF5">
    <property type="entry name" value="DUF3176 DOMAIN-CONTAINING PROTEIN"/>
    <property type="match status" value="1"/>
</dbReference>
<evidence type="ECO:0000256" key="1">
    <source>
        <dbReference type="SAM" id="Phobius"/>
    </source>
</evidence>
<keyword evidence="2" id="KW-0732">Signal</keyword>
<feature type="transmembrane region" description="Helical" evidence="1">
    <location>
        <begin position="72"/>
        <end position="90"/>
    </location>
</feature>
<evidence type="ECO:0000313" key="4">
    <source>
        <dbReference type="Proteomes" id="UP000800040"/>
    </source>
</evidence>
<dbReference type="Proteomes" id="UP000800040">
    <property type="component" value="Unassembled WGS sequence"/>
</dbReference>
<protein>
    <submittedName>
        <fullName evidence="3">Uncharacterized protein</fullName>
    </submittedName>
</protein>
<feature type="transmembrane region" description="Helical" evidence="1">
    <location>
        <begin position="483"/>
        <end position="505"/>
    </location>
</feature>
<organism evidence="3 4">
    <name type="scientific">Decorospora gaudefroyi</name>
    <dbReference type="NCBI Taxonomy" id="184978"/>
    <lineage>
        <taxon>Eukaryota</taxon>
        <taxon>Fungi</taxon>
        <taxon>Dikarya</taxon>
        <taxon>Ascomycota</taxon>
        <taxon>Pezizomycotina</taxon>
        <taxon>Dothideomycetes</taxon>
        <taxon>Pleosporomycetidae</taxon>
        <taxon>Pleosporales</taxon>
        <taxon>Pleosporineae</taxon>
        <taxon>Pleosporaceae</taxon>
        <taxon>Decorospora</taxon>
    </lineage>
</organism>
<dbReference type="Pfam" id="PF11374">
    <property type="entry name" value="DUF3176"/>
    <property type="match status" value="1"/>
</dbReference>
<dbReference type="AlphaFoldDB" id="A0A6A5K4W8"/>
<dbReference type="PANTHER" id="PTHR35394">
    <property type="entry name" value="DUF3176 DOMAIN-CONTAINING PROTEIN"/>
    <property type="match status" value="1"/>
</dbReference>
<keyword evidence="4" id="KW-1185">Reference proteome</keyword>
<evidence type="ECO:0000313" key="3">
    <source>
        <dbReference type="EMBL" id="KAF1829524.1"/>
    </source>
</evidence>
<dbReference type="InterPro" id="IPR021514">
    <property type="entry name" value="DUF3176"/>
</dbReference>
<reference evidence="3" key="1">
    <citation type="submission" date="2020-01" db="EMBL/GenBank/DDBJ databases">
        <authorList>
            <consortium name="DOE Joint Genome Institute"/>
            <person name="Haridas S."/>
            <person name="Albert R."/>
            <person name="Binder M."/>
            <person name="Bloem J."/>
            <person name="Labutti K."/>
            <person name="Salamov A."/>
            <person name="Andreopoulos B."/>
            <person name="Baker S.E."/>
            <person name="Barry K."/>
            <person name="Bills G."/>
            <person name="Bluhm B.H."/>
            <person name="Cannon C."/>
            <person name="Castanera R."/>
            <person name="Culley D.E."/>
            <person name="Daum C."/>
            <person name="Ezra D."/>
            <person name="Gonzalez J.B."/>
            <person name="Henrissat B."/>
            <person name="Kuo A."/>
            <person name="Liang C."/>
            <person name="Lipzen A."/>
            <person name="Lutzoni F."/>
            <person name="Magnuson J."/>
            <person name="Mondo S."/>
            <person name="Nolan M."/>
            <person name="Ohm R."/>
            <person name="Pangilinan J."/>
            <person name="Park H.-J."/>
            <person name="Ramirez L."/>
            <person name="Alfaro M."/>
            <person name="Sun H."/>
            <person name="Tritt A."/>
            <person name="Yoshinaga Y."/>
            <person name="Zwiers L.-H."/>
            <person name="Turgeon B.G."/>
            <person name="Goodwin S.B."/>
            <person name="Spatafora J.W."/>
            <person name="Crous P.W."/>
            <person name="Grigoriev I.V."/>
        </authorList>
    </citation>
    <scope>NUCLEOTIDE SEQUENCE</scope>
    <source>
        <strain evidence="3">P77</strain>
    </source>
</reference>
<sequence>MVASEQLLTLASLLGKVASAALIVPTSEALGQLKWNWFHDSRAMCDFEIFDKASRGPWGAALLLFRTKGRSLAALGALLIVLLLAIDSFFQQVATFPDRLALQKSSSLIPRMAAYRPNIIDTYKQGLLSGEIDRNIRNVLEQFFYENGTQPVPFGNGTRPDIPLTCPTSSCTWPEYETLAVCSSCTEVSHLLDITYTCLENATIDWSGTWFGPLDVMPYPIGTVCGFFLNSTSDAPLLLSGYVADAADSPVGEALLVRTIPLADLDTKAPAYGVGSINYKHVPYPILDALVASVTDLETVYNKTAPLVHECILSWCVQTVESSYERGKYSETVKSTFMNVTSEPDASPWPWNVTGEWFEYMQNITLQPPLTYSARSNATVFNTTYTVDNATAFIVSIGFDDFFPSSYTVKNNFSQPVLRYKNYPAGPLNRYLNFNPWLSPNNITRHMERLATTMMNAMRSDVTSKENLPGHAYDLNKFVSINWAWLTFPFILLILSLVFLVATIVKTSKDTATGMWKTSTIPTLIYSLPEEAQNKLNPSTAWNSAYESSKKVRIRLLPNRGWRVSGASHLNTSPQLPQLPHPAVQAPRGWI</sequence>
<name>A0A6A5K4W8_9PLEO</name>
<accession>A0A6A5K4W8</accession>
<proteinExistence type="predicted"/>
<keyword evidence="1" id="KW-1133">Transmembrane helix</keyword>
<keyword evidence="1" id="KW-0472">Membrane</keyword>
<feature type="chain" id="PRO_5025341925" evidence="2">
    <location>
        <begin position="20"/>
        <end position="591"/>
    </location>
</feature>
<dbReference type="OrthoDB" id="5376804at2759"/>
<feature type="signal peptide" evidence="2">
    <location>
        <begin position="1"/>
        <end position="19"/>
    </location>
</feature>
<evidence type="ECO:0000256" key="2">
    <source>
        <dbReference type="SAM" id="SignalP"/>
    </source>
</evidence>
<keyword evidence="1" id="KW-0812">Transmembrane</keyword>
<dbReference type="EMBL" id="ML975438">
    <property type="protein sequence ID" value="KAF1829524.1"/>
    <property type="molecule type" value="Genomic_DNA"/>
</dbReference>